<evidence type="ECO:0000313" key="1">
    <source>
        <dbReference type="EMBL" id="MBX02329.1"/>
    </source>
</evidence>
<sequence length="81" mass="9047">MDIQVLNVLNCSSDQAFTYLGQAFSFCLSQLVCCSCIFPPCTVHCLLLQIFLLLLRLTEPINVLKSFIFYATEGPKIIGIL</sequence>
<dbReference type="EMBL" id="GGEC01021845">
    <property type="protein sequence ID" value="MBX02329.1"/>
    <property type="molecule type" value="Transcribed_RNA"/>
</dbReference>
<dbReference type="AlphaFoldDB" id="A0A2P2K997"/>
<protein>
    <submittedName>
        <fullName evidence="1">Uncharacterized protein</fullName>
    </submittedName>
</protein>
<organism evidence="1">
    <name type="scientific">Rhizophora mucronata</name>
    <name type="common">Asiatic mangrove</name>
    <dbReference type="NCBI Taxonomy" id="61149"/>
    <lineage>
        <taxon>Eukaryota</taxon>
        <taxon>Viridiplantae</taxon>
        <taxon>Streptophyta</taxon>
        <taxon>Embryophyta</taxon>
        <taxon>Tracheophyta</taxon>
        <taxon>Spermatophyta</taxon>
        <taxon>Magnoliopsida</taxon>
        <taxon>eudicotyledons</taxon>
        <taxon>Gunneridae</taxon>
        <taxon>Pentapetalae</taxon>
        <taxon>rosids</taxon>
        <taxon>fabids</taxon>
        <taxon>Malpighiales</taxon>
        <taxon>Rhizophoraceae</taxon>
        <taxon>Rhizophora</taxon>
    </lineage>
</organism>
<accession>A0A2P2K997</accession>
<name>A0A2P2K997_RHIMU</name>
<reference evidence="1" key="1">
    <citation type="submission" date="2018-02" db="EMBL/GenBank/DDBJ databases">
        <title>Rhizophora mucronata_Transcriptome.</title>
        <authorList>
            <person name="Meera S.P."/>
            <person name="Sreeshan A."/>
            <person name="Augustine A."/>
        </authorList>
    </citation>
    <scope>NUCLEOTIDE SEQUENCE</scope>
    <source>
        <tissue evidence="1">Leaf</tissue>
    </source>
</reference>
<proteinExistence type="predicted"/>